<protein>
    <submittedName>
        <fullName evidence="1">Minor tail protein</fullName>
    </submittedName>
</protein>
<reference evidence="1" key="1">
    <citation type="submission" date="2024-03" db="EMBL/GenBank/DDBJ databases">
        <title>Diverse circular DNA viruses in blood, oral, and fecal samples of captive lemurs.</title>
        <authorList>
            <person name="Paietta E.N."/>
            <person name="Kraberger S."/>
            <person name="Lund M.C."/>
            <person name="Custer J.M."/>
            <person name="Vargas K.M."/>
            <person name="Ehmke E.E."/>
            <person name="Yoder A.D."/>
            <person name="Varsani A."/>
        </authorList>
    </citation>
    <scope>NUCLEOTIDE SEQUENCE</scope>
    <source>
        <strain evidence="1">Duke_28FS_1</strain>
    </source>
</reference>
<dbReference type="EMBL" id="PP511791">
    <property type="protein sequence ID" value="XCD07545.1"/>
    <property type="molecule type" value="Genomic_DNA"/>
</dbReference>
<accession>A0AAU8B7Q7</accession>
<organism evidence="1">
    <name type="scientific">Dulem virus 39</name>
    <dbReference type="NCBI Taxonomy" id="3145757"/>
    <lineage>
        <taxon>Viruses</taxon>
        <taxon>Duplodnaviria</taxon>
        <taxon>Heunggongvirae</taxon>
        <taxon>Uroviricota</taxon>
        <taxon>Caudoviricetes</taxon>
    </lineage>
</organism>
<proteinExistence type="predicted"/>
<name>A0AAU8B7Q7_9CAUD</name>
<evidence type="ECO:0000313" key="1">
    <source>
        <dbReference type="EMBL" id="XCD07545.1"/>
    </source>
</evidence>
<sequence>MATTVDSLNIQISTQASKAITSVDNLARKLNTLSTSLSRINGSGLTGLANGVNKLSTAMQSMKTVGTADFTRLAKNIEKLGNINTANLNSAASSMSHLTRAFNQLGGVSANAQQVGILASNLSKLGYKSINNAITNLPALTNELNNLMTTLSNAPVVSNNVIQMTNALANLASQGGKVGTASNALVNGLNRSTSTMNRATKSSKSLASAMGKLYAKWFLVVRGVKKLWSSVESSMNYIEVLNYFDAAFTQVAEKADLSSWQELGYASAEEYASSFAERAKELTSKMTGFEISPTGTLEATGMPSLGLDPSQLMNYQAMFGQMASSMGVASETAVKLSGALSMIGADLASVKNLDFEDVWEDMASGLAGMSRTLDKYGVNIRNVNLQQKLTEIGIEANITALNQNDKALLRTIILLDSTRYAWGDLADTINQPANQMRLLEANLKNLARTIGNIFLPVVASVIPYINGLVIALQRLAQRIVDLLGFTGFDWGGLGGGDEDIFSDLYDQAEEAAGGIDDAAQSAKELKNQLLGFDEITKLSDVTDTGTIDTSTLGTEDSALLDKAFSDALEEYKKRWDEAYASMENRAQEFADKFEKYLEPIQNIIFDLFSGDFTAAGEDISRMAASILNFFTESIRKVNWKKVGESIGDFLEGIDWGEILKSLGKLIWEAINAAIKLWSDTFQSAPIETTIITALALIHFYNHGKSIGSSILSGVNGSLTSEKSITKFKNSLSSLLSKGVLVVGAAVAGWNIGQYIAKELGYDTEDGFITQMKEIFHSGDAARGAFSSWGSDIYDAAVEFGNFLNGYQTFSGLAIETNEEIEKTIDGIKVSGRATEGHIKSTKQKYEDFVRELNILIDGINSEVEITAETSEAESSISSFKENTNKLLGKGMDLTVRSNTIESLKNIDSFVKSANLTISKVNAIMPEVNTKDADSKISSFVENIKKEFNGIKFNFEVSGNIKEKISEFFKKGIGAIFDFGKIKAYSVGGFPEDGLFYANHNEIVGKFTNGKTAVANNEQIIEGIKRGVYEALVQANYNSGGRNETPIIKVYVGERELTEIAIDGINNRIKSSGVSPIYI</sequence>